<feature type="coiled-coil region" evidence="1">
    <location>
        <begin position="229"/>
        <end position="293"/>
    </location>
</feature>
<accession>A0A3N6LMQ3</accession>
<protein>
    <submittedName>
        <fullName evidence="2">Uncharacterized protein</fullName>
    </submittedName>
</protein>
<gene>
    <name evidence="2" type="ORF">EA473_21250</name>
</gene>
<dbReference type="RefSeq" id="WP_124197550.1">
    <property type="nucleotide sequence ID" value="NZ_REGA01000029.1"/>
</dbReference>
<comment type="caution">
    <text evidence="2">The sequence shown here is derived from an EMBL/GenBank/DDBJ whole genome shotgun (WGS) entry which is preliminary data.</text>
</comment>
<reference evidence="2 3" key="1">
    <citation type="submission" date="2018-10" db="EMBL/GenBank/DDBJ databases">
        <title>Natrarchaeobius chitinivorans gen. nov., sp. nov., and Natrarchaeobius haloalkaliphilus sp. nov., alkaliphilic, chitin-utilizing haloarchaea from hypersaline alkaline lakes.</title>
        <authorList>
            <person name="Sorokin D.Y."/>
            <person name="Elcheninov A.G."/>
            <person name="Kostrikina N.A."/>
            <person name="Bale N.J."/>
            <person name="Sinninghe Damste J.S."/>
            <person name="Khijniak T.V."/>
            <person name="Kublanov I.V."/>
            <person name="Toshchakov S.V."/>
        </authorList>
    </citation>
    <scope>NUCLEOTIDE SEQUENCE [LARGE SCALE GENOMIC DNA]</scope>
    <source>
        <strain evidence="2 3">AArcht4T</strain>
    </source>
</reference>
<dbReference type="Proteomes" id="UP000282323">
    <property type="component" value="Unassembled WGS sequence"/>
</dbReference>
<dbReference type="AlphaFoldDB" id="A0A3N6LMQ3"/>
<evidence type="ECO:0000313" key="2">
    <source>
        <dbReference type="EMBL" id="RQG90398.1"/>
    </source>
</evidence>
<evidence type="ECO:0000313" key="3">
    <source>
        <dbReference type="Proteomes" id="UP000282323"/>
    </source>
</evidence>
<sequence>MTDAAVPVTEQAVEQFVEDYLVSLGAEIRKEGNRWSVLLPDDAETTLELDDAVLEVAPDPDEVGQDAFAIAPESEFVERLIDEAAERTPVGSMMLTGDDLEVRLPPWIAEGPAEVSEHAFTPYYDRRALCALVHVGIETVSEYQTEELVSVAVDLNSNDERPRLAETYLELFEASLDRTLEEGGSLDETDLSESLEAAMSIAEREVSSTVREVRERATRAAEVDLDEYRQFVRQRREELDDDIRRLTRRIDDANDTIDDATDQQERVDALRKRKELRAERDDLRSEQEKLAAEIRDGFPEERREIRDRHSLTVRLQPVAVTTVTYERGDLDVSLRVDDASASRSYPYAVGIGIMENPACEQCGRELSGENAATISGESLVGTACCER</sequence>
<dbReference type="EMBL" id="REGA01000029">
    <property type="protein sequence ID" value="RQG90398.1"/>
    <property type="molecule type" value="Genomic_DNA"/>
</dbReference>
<evidence type="ECO:0000256" key="1">
    <source>
        <dbReference type="SAM" id="Coils"/>
    </source>
</evidence>
<proteinExistence type="predicted"/>
<organism evidence="2 3">
    <name type="scientific">Natrarchaeobius chitinivorans</name>
    <dbReference type="NCBI Taxonomy" id="1679083"/>
    <lineage>
        <taxon>Archaea</taxon>
        <taxon>Methanobacteriati</taxon>
        <taxon>Methanobacteriota</taxon>
        <taxon>Stenosarchaea group</taxon>
        <taxon>Halobacteria</taxon>
        <taxon>Halobacteriales</taxon>
        <taxon>Natrialbaceae</taxon>
        <taxon>Natrarchaeobius</taxon>
    </lineage>
</organism>
<keyword evidence="3" id="KW-1185">Reference proteome</keyword>
<dbReference type="OrthoDB" id="162956at2157"/>
<keyword evidence="1" id="KW-0175">Coiled coil</keyword>
<name>A0A3N6LMQ3_NATCH</name>